<evidence type="ECO:0000256" key="11">
    <source>
        <dbReference type="HAMAP-Rule" id="MF_01487"/>
    </source>
</evidence>
<dbReference type="HAMAP" id="MF_01487">
    <property type="entry name" value="RecD"/>
    <property type="match status" value="1"/>
</dbReference>
<evidence type="ECO:0000256" key="4">
    <source>
        <dbReference type="ARBA" id="ARBA00022801"/>
    </source>
</evidence>
<feature type="binding site" evidence="11">
    <location>
        <begin position="155"/>
        <end position="162"/>
    </location>
    <ligand>
        <name>ATP</name>
        <dbReference type="ChEBI" id="CHEBI:30616"/>
    </ligand>
</feature>
<evidence type="ECO:0000313" key="15">
    <source>
        <dbReference type="Proteomes" id="UP001165293"/>
    </source>
</evidence>
<evidence type="ECO:0000259" key="13">
    <source>
        <dbReference type="Pfam" id="PF21185"/>
    </source>
</evidence>
<evidence type="ECO:0000313" key="14">
    <source>
        <dbReference type="EMBL" id="MCC8363127.1"/>
    </source>
</evidence>
<dbReference type="Proteomes" id="UP001165293">
    <property type="component" value="Unassembled WGS sequence"/>
</dbReference>
<gene>
    <name evidence="11 14" type="primary">recD</name>
    <name evidence="14" type="ORF">LK996_08570</name>
</gene>
<evidence type="ECO:0000256" key="2">
    <source>
        <dbReference type="ARBA" id="ARBA00022741"/>
    </source>
</evidence>
<keyword evidence="6 11" id="KW-0269">Exonuclease</keyword>
<evidence type="ECO:0000256" key="3">
    <source>
        <dbReference type="ARBA" id="ARBA00022763"/>
    </source>
</evidence>
<dbReference type="GO" id="GO:0008854">
    <property type="term" value="F:exodeoxyribonuclease V activity"/>
    <property type="evidence" value="ECO:0007669"/>
    <property type="project" value="UniProtKB-EC"/>
</dbReference>
<comment type="caution">
    <text evidence="14">The sequence shown here is derived from an EMBL/GenBank/DDBJ whole genome shotgun (WGS) entry which is preliminary data.</text>
</comment>
<dbReference type="InterPro" id="IPR049550">
    <property type="entry name" value="RecD_N"/>
</dbReference>
<dbReference type="InterPro" id="IPR050534">
    <property type="entry name" value="Coronavir_polyprotein_1ab"/>
</dbReference>
<keyword evidence="7 11" id="KW-0067">ATP-binding</keyword>
<evidence type="ECO:0000259" key="12">
    <source>
        <dbReference type="Pfam" id="PF13538"/>
    </source>
</evidence>
<comment type="miscellaneous">
    <text evidence="11">In the RecBCD complex, RecB has a slow 3'-5' helicase, an exonuclease activity and loads RecA onto ssDNA, RecD has a fast 5'-3' helicase activity, while RecC stimulates the ATPase and processivity of the RecB helicase and contributes to recognition of the Chi site.</text>
</comment>
<comment type="subunit">
    <text evidence="11">Heterotrimer of RecB, RecC and RecD. All subunits contribute to DNA-binding.</text>
</comment>
<comment type="similarity">
    <text evidence="11">Belongs to the RecD family.</text>
</comment>
<evidence type="ECO:0000256" key="5">
    <source>
        <dbReference type="ARBA" id="ARBA00022806"/>
    </source>
</evidence>
<keyword evidence="9 11" id="KW-0234">DNA repair</keyword>
<keyword evidence="5 11" id="KW-0347">Helicase</keyword>
<dbReference type="PANTHER" id="PTHR43788:SF6">
    <property type="entry name" value="DNA HELICASE B"/>
    <property type="match status" value="1"/>
</dbReference>
<proteinExistence type="inferred from homology"/>
<sequence>MSAQRDDAPRAFDLAFAQVLARREPGADPRVVDAIARASFAIAQGHAALDLDGDATLRDALATSRWVARPAADDEADSAMPLVLEGDLLYLRRYREYERRLAAGLRRIAAAAFDAGDIDALAPVFDLLFPRGARDAHQARAAALALRHPLLLVTGGPGTGKTTTIARLLLLAAAQAHLAQRPLRIALAAPTGRAAERMAQSLRIAVDRLREAGLDAALCDALPTDAGTLHRLLGAIHDRPQFRHGPDLPLPHDLIVVDEASMVDLPLMCKLVEAVPDGARLVLLGDRDQLPSVEAGDVLAAIVDAATTVADDAHGETLAELAAPIATPARFAGLRVALHRTYRQADAFDLAPLAAAIRDGDADTALALLRGGELRGVHFHEDTTDTLASTLREPLLAPWRVLGAVDADAPDAIEAALVLAQQARLLTALRHGPQGAVALNARIEEALAGAQRDPYFHGRLVAITENSYRHGLFNGDLGLCLRGEDGSVVWFRTAAGLRPFHPAALPAHAGAFAMTVHKAQGSEFDTVWLQLPKQPARTLSRELVYTAITRARDTLHVCASESVLRAALSVRAQRVSGLAQRLRA</sequence>
<evidence type="ECO:0000256" key="9">
    <source>
        <dbReference type="ARBA" id="ARBA00023204"/>
    </source>
</evidence>
<evidence type="ECO:0000256" key="8">
    <source>
        <dbReference type="ARBA" id="ARBA00023125"/>
    </source>
</evidence>
<dbReference type="NCBIfam" id="TIGR01447">
    <property type="entry name" value="recD"/>
    <property type="match status" value="1"/>
</dbReference>
<feature type="domain" description="RecBCD enzyme subunit RecD N-terminal" evidence="13">
    <location>
        <begin position="10"/>
        <end position="52"/>
    </location>
</feature>
<protein>
    <recommendedName>
        <fullName evidence="11">RecBCD enzyme subunit RecD</fullName>
        <ecNumber evidence="11">5.6.2.3</ecNumber>
    </recommendedName>
    <alternativeName>
        <fullName evidence="11">DNA 5'-3' helicase subunit RecD</fullName>
    </alternativeName>
    <alternativeName>
        <fullName evidence="11">Exonuclease V subunit RecD</fullName>
        <shortName evidence="11">ExoV subunit RecD</shortName>
    </alternativeName>
    <alternativeName>
        <fullName evidence="11">Helicase/nuclease RecBCD subunit RecD</fullName>
    </alternativeName>
</protein>
<keyword evidence="1 11" id="KW-0540">Nuclease</keyword>
<dbReference type="CDD" id="cd17933">
    <property type="entry name" value="DEXSc_RecD-like"/>
    <property type="match status" value="1"/>
</dbReference>
<feature type="domain" description="UvrD-like helicase C-terminal" evidence="12">
    <location>
        <begin position="511"/>
        <end position="557"/>
    </location>
</feature>
<dbReference type="CDD" id="cd18809">
    <property type="entry name" value="SF1_C_RecD"/>
    <property type="match status" value="1"/>
</dbReference>
<keyword evidence="4 11" id="KW-0378">Hydrolase</keyword>
<dbReference type="InterPro" id="IPR041851">
    <property type="entry name" value="RecD_N_sf"/>
</dbReference>
<evidence type="ECO:0000256" key="1">
    <source>
        <dbReference type="ARBA" id="ARBA00022722"/>
    </source>
</evidence>
<reference evidence="14" key="1">
    <citation type="submission" date="2021-10" db="EMBL/GenBank/DDBJ databases">
        <authorList>
            <person name="Lyu M."/>
            <person name="Wang X."/>
            <person name="Meng X."/>
            <person name="Xu K."/>
        </authorList>
    </citation>
    <scope>NUCLEOTIDE SEQUENCE</scope>
    <source>
        <strain evidence="14">A6</strain>
    </source>
</reference>
<keyword evidence="8 11" id="KW-0238">DNA-binding</keyword>
<dbReference type="Gene3D" id="1.10.10.1020">
    <property type="entry name" value="RecBCD complex, subunit RecD, N-terminal domain"/>
    <property type="match status" value="1"/>
</dbReference>
<keyword evidence="10 11" id="KW-0413">Isomerase</keyword>
<evidence type="ECO:0000256" key="6">
    <source>
        <dbReference type="ARBA" id="ARBA00022839"/>
    </source>
</evidence>
<keyword evidence="3 11" id="KW-0227">DNA damage</keyword>
<evidence type="ECO:0000256" key="7">
    <source>
        <dbReference type="ARBA" id="ARBA00022840"/>
    </source>
</evidence>
<accession>A0ABS8JHS8</accession>
<dbReference type="PANTHER" id="PTHR43788">
    <property type="entry name" value="DNA2/NAM7 HELICASE FAMILY MEMBER"/>
    <property type="match status" value="1"/>
</dbReference>
<dbReference type="EMBL" id="JAJGAK010000001">
    <property type="protein sequence ID" value="MCC8363127.1"/>
    <property type="molecule type" value="Genomic_DNA"/>
</dbReference>
<dbReference type="Pfam" id="PF13245">
    <property type="entry name" value="AAA_19"/>
    <property type="match status" value="1"/>
</dbReference>
<comment type="catalytic activity">
    <reaction evidence="11">
        <text>ATP + H2O = ADP + phosphate + H(+)</text>
        <dbReference type="Rhea" id="RHEA:13065"/>
        <dbReference type="ChEBI" id="CHEBI:15377"/>
        <dbReference type="ChEBI" id="CHEBI:15378"/>
        <dbReference type="ChEBI" id="CHEBI:30616"/>
        <dbReference type="ChEBI" id="CHEBI:43474"/>
        <dbReference type="ChEBI" id="CHEBI:456216"/>
        <dbReference type="EC" id="5.6.2.3"/>
    </reaction>
</comment>
<organism evidence="14 15">
    <name type="scientific">Noviluteimonas lactosilytica</name>
    <dbReference type="NCBI Taxonomy" id="2888523"/>
    <lineage>
        <taxon>Bacteria</taxon>
        <taxon>Pseudomonadati</taxon>
        <taxon>Pseudomonadota</taxon>
        <taxon>Gammaproteobacteria</taxon>
        <taxon>Lysobacterales</taxon>
        <taxon>Lysobacteraceae</taxon>
        <taxon>Noviluteimonas</taxon>
    </lineage>
</organism>
<evidence type="ECO:0000256" key="10">
    <source>
        <dbReference type="ARBA" id="ARBA00023235"/>
    </source>
</evidence>
<dbReference type="InterPro" id="IPR027417">
    <property type="entry name" value="P-loop_NTPase"/>
</dbReference>
<dbReference type="EC" id="5.6.2.3" evidence="11"/>
<keyword evidence="2 11" id="KW-0547">Nucleotide-binding</keyword>
<dbReference type="InterPro" id="IPR006344">
    <property type="entry name" value="RecD"/>
</dbReference>
<dbReference type="InterPro" id="IPR027785">
    <property type="entry name" value="UvrD-like_helicase_C"/>
</dbReference>
<dbReference type="Pfam" id="PF21185">
    <property type="entry name" value="RecD_N"/>
    <property type="match status" value="1"/>
</dbReference>
<dbReference type="Gene3D" id="3.40.50.300">
    <property type="entry name" value="P-loop containing nucleotide triphosphate hydrolases"/>
    <property type="match status" value="2"/>
</dbReference>
<name>A0ABS8JHS8_9GAMM</name>
<dbReference type="SUPFAM" id="SSF52540">
    <property type="entry name" value="P-loop containing nucleoside triphosphate hydrolases"/>
    <property type="match status" value="2"/>
</dbReference>
<comment type="function">
    <text evidence="11">A helicase/nuclease that prepares dsDNA breaks (DSB) for recombinational DNA repair. Binds to DSBs and unwinds DNA via a highly rapid and processive ATP-dependent bidirectional helicase activity. Unwinds dsDNA until it encounters a Chi (crossover hotspot instigator) sequence from the 3' direction. Cuts ssDNA a few nucleotides 3' to the Chi site. The properties and activities of the enzyme are changed at Chi. The Chi-altered holoenzyme produces a long 3'-ssDNA overhang and facilitates RecA-binding to the ssDNA for homologous DNA recombination and repair. Holoenzyme degrades any linearized DNA that is unable to undergo homologous recombination. In the holoenzyme this subunit has ssDNA-dependent ATPase and 5'-3' helicase activity. When added to pre-assembled RecBC greatly stimulates nuclease activity and augments holoenzyme processivity. Negatively regulates the RecA-loading ability of RecBCD.</text>
</comment>
<dbReference type="Pfam" id="PF13538">
    <property type="entry name" value="UvrD_C_2"/>
    <property type="match status" value="1"/>
</dbReference>
<keyword evidence="15" id="KW-1185">Reference proteome</keyword>
<dbReference type="RefSeq" id="WP_230526675.1">
    <property type="nucleotide sequence ID" value="NZ_JAJGAK010000001.1"/>
</dbReference>